<organism evidence="1 2">
    <name type="scientific">Paraglomus occultum</name>
    <dbReference type="NCBI Taxonomy" id="144539"/>
    <lineage>
        <taxon>Eukaryota</taxon>
        <taxon>Fungi</taxon>
        <taxon>Fungi incertae sedis</taxon>
        <taxon>Mucoromycota</taxon>
        <taxon>Glomeromycotina</taxon>
        <taxon>Glomeromycetes</taxon>
        <taxon>Paraglomerales</taxon>
        <taxon>Paraglomeraceae</taxon>
        <taxon>Paraglomus</taxon>
    </lineage>
</organism>
<sequence length="79" mass="9132">NPYQRKLISIREEKVCTLDTTDQGLRRLQPLEKNPYRQRPNNATRSFNTKTSGRILAKYGGTESILQKVKMNETPHSSK</sequence>
<comment type="caution">
    <text evidence="1">The sequence shown here is derived from an EMBL/GenBank/DDBJ whole genome shotgun (WGS) entry which is preliminary data.</text>
</comment>
<feature type="non-terminal residue" evidence="1">
    <location>
        <position position="1"/>
    </location>
</feature>
<dbReference type="Proteomes" id="UP000789572">
    <property type="component" value="Unassembled WGS sequence"/>
</dbReference>
<keyword evidence="2" id="KW-1185">Reference proteome</keyword>
<reference evidence="1" key="1">
    <citation type="submission" date="2021-06" db="EMBL/GenBank/DDBJ databases">
        <authorList>
            <person name="Kallberg Y."/>
            <person name="Tangrot J."/>
            <person name="Rosling A."/>
        </authorList>
    </citation>
    <scope>NUCLEOTIDE SEQUENCE</scope>
    <source>
        <strain evidence="1">IA702</strain>
    </source>
</reference>
<accession>A0A9N9CPC8</accession>
<evidence type="ECO:0000313" key="2">
    <source>
        <dbReference type="Proteomes" id="UP000789572"/>
    </source>
</evidence>
<evidence type="ECO:0000313" key="1">
    <source>
        <dbReference type="EMBL" id="CAG8606219.1"/>
    </source>
</evidence>
<dbReference type="EMBL" id="CAJVPJ010001869">
    <property type="protein sequence ID" value="CAG8606219.1"/>
    <property type="molecule type" value="Genomic_DNA"/>
</dbReference>
<name>A0A9N9CPC8_9GLOM</name>
<proteinExistence type="predicted"/>
<protein>
    <submittedName>
        <fullName evidence="1">5_t:CDS:1</fullName>
    </submittedName>
</protein>
<dbReference type="AlphaFoldDB" id="A0A9N9CPC8"/>
<gene>
    <name evidence="1" type="ORF">POCULU_LOCUS7722</name>
</gene>